<keyword evidence="4" id="KW-1185">Reference proteome</keyword>
<keyword evidence="1" id="KW-0732">Signal</keyword>
<dbReference type="EMBL" id="BAAAGA010000004">
    <property type="protein sequence ID" value="GAA0622412.1"/>
    <property type="molecule type" value="Genomic_DNA"/>
</dbReference>
<dbReference type="RefSeq" id="WP_343792895.1">
    <property type="nucleotide sequence ID" value="NZ_BAAAGA010000004.1"/>
</dbReference>
<reference evidence="4" key="1">
    <citation type="journal article" date="2019" name="Int. J. Syst. Evol. Microbiol.">
        <title>The Global Catalogue of Microorganisms (GCM) 10K type strain sequencing project: providing services to taxonomists for standard genome sequencing and annotation.</title>
        <authorList>
            <consortium name="The Broad Institute Genomics Platform"/>
            <consortium name="The Broad Institute Genome Sequencing Center for Infectious Disease"/>
            <person name="Wu L."/>
            <person name="Ma J."/>
        </authorList>
    </citation>
    <scope>NUCLEOTIDE SEQUENCE [LARGE SCALE GENOMIC DNA]</scope>
    <source>
        <strain evidence="4">JCM 12928</strain>
    </source>
</reference>
<feature type="domain" description="Putative auto-transporter adhesin head GIN" evidence="2">
    <location>
        <begin position="203"/>
        <end position="295"/>
    </location>
</feature>
<feature type="chain" id="PRO_5046261198" evidence="1">
    <location>
        <begin position="24"/>
        <end position="297"/>
    </location>
</feature>
<dbReference type="Proteomes" id="UP001501352">
    <property type="component" value="Unassembled WGS sequence"/>
</dbReference>
<dbReference type="Pfam" id="PF10988">
    <property type="entry name" value="DUF2807"/>
    <property type="match status" value="1"/>
</dbReference>
<name>A0ABP3S4X4_9CAUL</name>
<dbReference type="Gene3D" id="2.160.20.120">
    <property type="match status" value="2"/>
</dbReference>
<accession>A0ABP3S4X4</accession>
<sequence length="297" mass="29229">MKLAIASAVSAVALAAVAGPALAKEPSVEIRYAVARVAVVVEDRADVAVEVEQGSSRLPRVEVTRSGDEIRVNGGLRRGGGLFGGRGTGINRCETGPDSGRAGEGAWVEVRDIGRVNLSDAPLIVIRTPRDVNVAGSGAIFGSVGRGARSLELGHGGCGRWDVANVDGAMSLSIGGSGDIRAGTSGSLEVNIGGSGSVTAGATRNLEVAIGGSGDVNVARIEGPMSVAIGGSGDVDVRAGTSPDVSISIAGSGDVNFGGTAGDVDVSIMGGGDVSIARATGAVSRSVMGGGDIRIGN</sequence>
<evidence type="ECO:0000313" key="3">
    <source>
        <dbReference type="EMBL" id="GAA0622412.1"/>
    </source>
</evidence>
<dbReference type="InterPro" id="IPR021255">
    <property type="entry name" value="DUF2807"/>
</dbReference>
<comment type="caution">
    <text evidence="3">The sequence shown here is derived from an EMBL/GenBank/DDBJ whole genome shotgun (WGS) entry which is preliminary data.</text>
</comment>
<evidence type="ECO:0000256" key="1">
    <source>
        <dbReference type="SAM" id="SignalP"/>
    </source>
</evidence>
<proteinExistence type="predicted"/>
<feature type="signal peptide" evidence="1">
    <location>
        <begin position="1"/>
        <end position="23"/>
    </location>
</feature>
<protein>
    <submittedName>
        <fullName evidence="3">DUF2807 domain-containing protein</fullName>
    </submittedName>
</protein>
<gene>
    <name evidence="3" type="ORF">GCM10009422_18020</name>
</gene>
<organism evidence="3 4">
    <name type="scientific">Brevundimonas kwangchunensis</name>
    <dbReference type="NCBI Taxonomy" id="322163"/>
    <lineage>
        <taxon>Bacteria</taxon>
        <taxon>Pseudomonadati</taxon>
        <taxon>Pseudomonadota</taxon>
        <taxon>Alphaproteobacteria</taxon>
        <taxon>Caulobacterales</taxon>
        <taxon>Caulobacteraceae</taxon>
        <taxon>Brevundimonas</taxon>
    </lineage>
</organism>
<evidence type="ECO:0000259" key="2">
    <source>
        <dbReference type="Pfam" id="PF10988"/>
    </source>
</evidence>
<evidence type="ECO:0000313" key="4">
    <source>
        <dbReference type="Proteomes" id="UP001501352"/>
    </source>
</evidence>